<gene>
    <name evidence="7" type="ORF">LOD99_2854</name>
</gene>
<feature type="region of interest" description="Disordered" evidence="5">
    <location>
        <begin position="1088"/>
        <end position="1118"/>
    </location>
</feature>
<dbReference type="EC" id="3.1.3.36" evidence="3"/>
<keyword evidence="8" id="KW-1185">Reference proteome</keyword>
<feature type="region of interest" description="Disordered" evidence="5">
    <location>
        <begin position="1139"/>
        <end position="1195"/>
    </location>
</feature>
<dbReference type="InterPro" id="IPR036691">
    <property type="entry name" value="Endo/exonu/phosph_ase_sf"/>
</dbReference>
<protein>
    <recommendedName>
        <fullName evidence="3">phosphoinositide 5-phosphatase</fullName>
        <ecNumber evidence="3">3.1.3.36</ecNumber>
    </recommendedName>
</protein>
<feature type="domain" description="SAC" evidence="6">
    <location>
        <begin position="126"/>
        <end position="468"/>
    </location>
</feature>
<dbReference type="EMBL" id="JAKMXF010000221">
    <property type="protein sequence ID" value="KAI6654976.1"/>
    <property type="molecule type" value="Genomic_DNA"/>
</dbReference>
<comment type="caution">
    <text evidence="7">The sequence shown here is derived from an EMBL/GenBank/DDBJ whole genome shotgun (WGS) entry which is preliminary data.</text>
</comment>
<evidence type="ECO:0000256" key="2">
    <source>
        <dbReference type="ARBA" id="ARBA00009678"/>
    </source>
</evidence>
<evidence type="ECO:0000313" key="8">
    <source>
        <dbReference type="Proteomes" id="UP001165289"/>
    </source>
</evidence>
<proteinExistence type="inferred from homology"/>
<dbReference type="Gene3D" id="3.60.10.10">
    <property type="entry name" value="Endonuclease/exonuclease/phosphatase"/>
    <property type="match status" value="1"/>
</dbReference>
<dbReference type="GO" id="GO:0004439">
    <property type="term" value="F:phosphatidylinositol-4,5-bisphosphate 5-phosphatase activity"/>
    <property type="evidence" value="ECO:0007669"/>
    <property type="project" value="UniProtKB-EC"/>
</dbReference>
<dbReference type="InterPro" id="IPR046985">
    <property type="entry name" value="IP5"/>
</dbReference>
<evidence type="ECO:0000256" key="5">
    <source>
        <dbReference type="SAM" id="MobiDB-lite"/>
    </source>
</evidence>
<feature type="compositionally biased region" description="Polar residues" evidence="5">
    <location>
        <begin position="1288"/>
        <end position="1300"/>
    </location>
</feature>
<dbReference type="SUPFAM" id="SSF56219">
    <property type="entry name" value="DNase I-like"/>
    <property type="match status" value="1"/>
</dbReference>
<dbReference type="InterPro" id="IPR000300">
    <property type="entry name" value="IPPc"/>
</dbReference>
<dbReference type="InterPro" id="IPR002013">
    <property type="entry name" value="SAC_dom"/>
</dbReference>
<feature type="compositionally biased region" description="Pro residues" evidence="5">
    <location>
        <begin position="1308"/>
        <end position="1330"/>
    </location>
</feature>
<evidence type="ECO:0000256" key="4">
    <source>
        <dbReference type="ARBA" id="ARBA00022801"/>
    </source>
</evidence>
<dbReference type="SMART" id="SM00128">
    <property type="entry name" value="IPPc"/>
    <property type="match status" value="1"/>
</dbReference>
<dbReference type="PANTHER" id="PTHR11200:SF257">
    <property type="entry name" value="PHOSPHOINOSITIDE 5-PHOSPHATASE"/>
    <property type="match status" value="1"/>
</dbReference>
<dbReference type="Proteomes" id="UP001165289">
    <property type="component" value="Unassembled WGS sequence"/>
</dbReference>
<evidence type="ECO:0000256" key="3">
    <source>
        <dbReference type="ARBA" id="ARBA00013044"/>
    </source>
</evidence>
<dbReference type="GO" id="GO:0046856">
    <property type="term" value="P:phosphatidylinositol dephosphorylation"/>
    <property type="evidence" value="ECO:0007669"/>
    <property type="project" value="InterPro"/>
</dbReference>
<comment type="similarity">
    <text evidence="1">Belongs to the synaptojanin family.</text>
</comment>
<sequence>MGLSKCLRVLRSISGSKISTLVNNKSGSSCLLFENNQLLELNQSEFSNRKRELGYLPELDAYAIIGILNTFIEGDTKDTIKTYSYLVLVKECQRVAVLKNTEIYVITSVHLIALTEDVTPEIANSVKRLLSLKVFYFTWSPSPADRWDLSRPSSKQTSVPISSDPTFVWNNYLKTPFNQFGISTSDWLVELVCGFVEDRIVYSGSDQVRCCLITRLSCSRAGARLSTRGIDTEGRVAVFAETEQIISIHEEGILASYTQVRGSVPLFWEQRSYQAEQHRISFTRRFHCTTPAFLRHFNYLTRRYGRILILDLLGIRESEFQLKTEFKQHLKSNSDLKESVKYVNFDFLELCKGGKRDKLDVLWNSDLLNFVQATSCYFERINQLNQLMVVSGQSGVVRTNCFDCLDRTNALQTYIGLKMAQAMTDLILKDIRVDSDRTNMSQWEGRIEETFASLWHHNGNNLSRLFTGTTALHSSHTKSKLSDKGASVARFVNASLLEGLMQEGFALLLGQSTFGIKSILTGNTLLDKNSIREPVVILQSLSSNSDNVTIRNTEFTIGVATYNVNGGKHTRSYLDKANSLSEWINIPGLNPPDLFAIGFEELVEITTKNLISTSSSHMKTWEQELTAVLSQRHPYYLLTAEQLVGTCLYLFIKQELVELVSDCDVCVVKTGMSGKAGNKGSIAVYVQINATKYSFICSHFAAHQDKVIERNADYIEACKKIEYTSRYGSISIEDMDYVFWCGDFNYRIDMPREQVHTHIQNKNFSELLKADQLITQIYDGCVFHGFTEGTIDFCPTFKYDVFTDRYDTSSKQRIPAWTDRVLWRCNRNYSLEDKVSRYKFLELKKRTKGMFILGEADPVINTSWSTGTCLYYGRSELKASDHRPVVAYIKCDNIRVEEDKLLECVTSLTSDLGPIDKTVLLEIDPSKSADCRIHIDTIIAFISGIGKISLIKVLDDYSILVRMCEFNHTSRLLSLNGCQIDGKFIRISAEGSWRCLVDNIGRKFMSYNNEIISPEAKHNYVGLESLPLAGVPMLNLPLKRSIVTSNKSPVPVRHRTADNIAAADSVLEQLEMNDVVNLEVPLVPVSVPDKPSKPIRPKKPIRPISMYPNQSDCETDIPSVKKVSKGTTYLTQSLNLESCVTKPSRPPRPSELSPQPIRRVSPEPTPHPRSKTISAIRPVNRPRAYTDQKSTNQNPVLHSLASIEDTLTAALNKSSSLQYSDSDSEESNNSNEEINNKIHNTDPPQPVTADNNTEEIYATVTKPAPPSRTDKSAVRKNSPPIYPDALPISSSTESKNSPQPVTKARVQPVPPKRYTPSPTPRPNRLPPRDT</sequence>
<comment type="similarity">
    <text evidence="2">In the central section; belongs to the inositol 1,4,5-trisphosphate 5-phosphatase family.</text>
</comment>
<organism evidence="7 8">
    <name type="scientific">Oopsacas minuta</name>
    <dbReference type="NCBI Taxonomy" id="111878"/>
    <lineage>
        <taxon>Eukaryota</taxon>
        <taxon>Metazoa</taxon>
        <taxon>Porifera</taxon>
        <taxon>Hexactinellida</taxon>
        <taxon>Hexasterophora</taxon>
        <taxon>Lyssacinosida</taxon>
        <taxon>Leucopsacidae</taxon>
        <taxon>Oopsacas</taxon>
    </lineage>
</organism>
<evidence type="ECO:0000259" key="6">
    <source>
        <dbReference type="PROSITE" id="PS50275"/>
    </source>
</evidence>
<feature type="region of interest" description="Disordered" evidence="5">
    <location>
        <begin position="1214"/>
        <end position="1330"/>
    </location>
</feature>
<dbReference type="PANTHER" id="PTHR11200">
    <property type="entry name" value="INOSITOL 5-PHOSPHATASE"/>
    <property type="match status" value="1"/>
</dbReference>
<dbReference type="Pfam" id="PF02383">
    <property type="entry name" value="Syja_N"/>
    <property type="match status" value="1"/>
</dbReference>
<dbReference type="Pfam" id="PF22669">
    <property type="entry name" value="Exo_endo_phos2"/>
    <property type="match status" value="1"/>
</dbReference>
<reference evidence="7 8" key="1">
    <citation type="journal article" date="2023" name="BMC Biol.">
        <title>The compact genome of the sponge Oopsacas minuta (Hexactinellida) is lacking key metazoan core genes.</title>
        <authorList>
            <person name="Santini S."/>
            <person name="Schenkelaars Q."/>
            <person name="Jourda C."/>
            <person name="Duchesne M."/>
            <person name="Belahbib H."/>
            <person name="Rocher C."/>
            <person name="Selva M."/>
            <person name="Riesgo A."/>
            <person name="Vervoort M."/>
            <person name="Leys S.P."/>
            <person name="Kodjabachian L."/>
            <person name="Le Bivic A."/>
            <person name="Borchiellini C."/>
            <person name="Claverie J.M."/>
            <person name="Renard E."/>
        </authorList>
    </citation>
    <scope>NUCLEOTIDE SEQUENCE [LARGE SCALE GENOMIC DNA]</scope>
    <source>
        <strain evidence="7">SPO-2</strain>
    </source>
</reference>
<name>A0AAV7K252_9METZ</name>
<accession>A0AAV7K252</accession>
<keyword evidence="4" id="KW-0378">Hydrolase</keyword>
<feature type="compositionally biased region" description="Low complexity" evidence="5">
    <location>
        <begin position="1214"/>
        <end position="1233"/>
    </location>
</feature>
<dbReference type="GO" id="GO:0048488">
    <property type="term" value="P:synaptic vesicle endocytosis"/>
    <property type="evidence" value="ECO:0007669"/>
    <property type="project" value="TreeGrafter"/>
</dbReference>
<dbReference type="PROSITE" id="PS50275">
    <property type="entry name" value="SAC"/>
    <property type="match status" value="1"/>
</dbReference>
<evidence type="ECO:0000256" key="1">
    <source>
        <dbReference type="ARBA" id="ARBA00008943"/>
    </source>
</evidence>
<evidence type="ECO:0000313" key="7">
    <source>
        <dbReference type="EMBL" id="KAI6654976.1"/>
    </source>
</evidence>